<dbReference type="Pfam" id="PF00174">
    <property type="entry name" value="Oxidored_molyb"/>
    <property type="match status" value="1"/>
</dbReference>
<dbReference type="SUPFAM" id="SSF56524">
    <property type="entry name" value="Oxidoreductase molybdopterin-binding domain"/>
    <property type="match status" value="1"/>
</dbReference>
<evidence type="ECO:0000313" key="2">
    <source>
        <dbReference type="EMBL" id="QFI56673.1"/>
    </source>
</evidence>
<reference evidence="2 3" key="1">
    <citation type="submission" date="2019-05" db="EMBL/GenBank/DDBJ databases">
        <title>OXA-830, a novel chromosomally encoded expanded-spectrum class D beta-lactamase in Aeromonas simiae.</title>
        <authorList>
            <person name="Zhou W."/>
            <person name="Chen Q."/>
        </authorList>
    </citation>
    <scope>NUCLEOTIDE SEQUENCE [LARGE SCALE GENOMIC DNA]</scope>
    <source>
        <strain evidence="2 3">A6</strain>
    </source>
</reference>
<evidence type="ECO:0000313" key="3">
    <source>
        <dbReference type="Proteomes" id="UP000594034"/>
    </source>
</evidence>
<accession>A0A5J6X3E0</accession>
<name>A0A5J6X3E0_9GAMM</name>
<dbReference type="RefSeq" id="WP_193004503.1">
    <property type="nucleotide sequence ID" value="NZ_CP040449.1"/>
</dbReference>
<dbReference type="Proteomes" id="UP000594034">
    <property type="component" value="Chromosome"/>
</dbReference>
<organism evidence="2 3">
    <name type="scientific">Aeromonas simiae</name>
    <dbReference type="NCBI Taxonomy" id="218936"/>
    <lineage>
        <taxon>Bacteria</taxon>
        <taxon>Pseudomonadati</taxon>
        <taxon>Pseudomonadota</taxon>
        <taxon>Gammaproteobacteria</taxon>
        <taxon>Aeromonadales</taxon>
        <taxon>Aeromonadaceae</taxon>
        <taxon>Aeromonas</taxon>
    </lineage>
</organism>
<feature type="domain" description="Oxidoreductase molybdopterin-binding" evidence="1">
    <location>
        <begin position="54"/>
        <end position="129"/>
    </location>
</feature>
<dbReference type="EMBL" id="CP040449">
    <property type="protein sequence ID" value="QFI56673.1"/>
    <property type="molecule type" value="Genomic_DNA"/>
</dbReference>
<proteinExistence type="predicted"/>
<dbReference type="InterPro" id="IPR036374">
    <property type="entry name" value="OxRdtase_Mopterin-bd_sf"/>
</dbReference>
<dbReference type="Gene3D" id="3.90.420.10">
    <property type="entry name" value="Oxidoreductase, molybdopterin-binding domain"/>
    <property type="match status" value="1"/>
</dbReference>
<gene>
    <name evidence="2" type="ORF">FE240_08740</name>
</gene>
<keyword evidence="3" id="KW-1185">Reference proteome</keyword>
<dbReference type="KEGG" id="asim:FE240_08740"/>
<dbReference type="AlphaFoldDB" id="A0A5J6X3E0"/>
<dbReference type="InterPro" id="IPR000572">
    <property type="entry name" value="OxRdtase_Mopterin-bd_dom"/>
</dbReference>
<protein>
    <recommendedName>
        <fullName evidence="1">Oxidoreductase molybdopterin-binding domain-containing protein</fullName>
    </recommendedName>
</protein>
<evidence type="ECO:0000259" key="1">
    <source>
        <dbReference type="Pfam" id="PF00174"/>
    </source>
</evidence>
<sequence length="159" mass="17945">MPPLPRVLLPFILLIGAAFAPLQAAPLFVLTLPDGRQQAWDETALAALPQQQFTTTTPWTVGKHTYRGPLLSDLLRQAGVMEAERVSVTALNDYQQVIELDQFRNAPLVLARYQDGQPMSRRNKGPIWLLLSFSDYPQMDVPAVHNAMVWQVERIEVLR</sequence>